<sequence>MPLAEAIALITNRQHWAVVDEEQRQRQNAGYELSDRYTAQAEADSKRGWFRRMVEGRRPAYVEAPLDEESGNEQSGDQQPDDQQPGDQQSDQPADQPADHPADQEPANQQPVVDMSAANPPSAAAPSTTAPSAAAPPLTTGSDAK</sequence>
<accession>A0ABP0AZ28</accession>
<proteinExistence type="predicted"/>
<feature type="compositionally biased region" description="Low complexity" evidence="1">
    <location>
        <begin position="116"/>
        <end position="145"/>
    </location>
</feature>
<organism evidence="2 3">
    <name type="scientific">Sporothrix curviconia</name>
    <dbReference type="NCBI Taxonomy" id="1260050"/>
    <lineage>
        <taxon>Eukaryota</taxon>
        <taxon>Fungi</taxon>
        <taxon>Dikarya</taxon>
        <taxon>Ascomycota</taxon>
        <taxon>Pezizomycotina</taxon>
        <taxon>Sordariomycetes</taxon>
        <taxon>Sordariomycetidae</taxon>
        <taxon>Ophiostomatales</taxon>
        <taxon>Ophiostomataceae</taxon>
        <taxon>Sporothrix</taxon>
    </lineage>
</organism>
<evidence type="ECO:0000256" key="1">
    <source>
        <dbReference type="SAM" id="MobiDB-lite"/>
    </source>
</evidence>
<dbReference type="EMBL" id="CAWUHB010000005">
    <property type="protein sequence ID" value="CAK7212535.1"/>
    <property type="molecule type" value="Genomic_DNA"/>
</dbReference>
<feature type="region of interest" description="Disordered" evidence="1">
    <location>
        <begin position="60"/>
        <end position="145"/>
    </location>
</feature>
<feature type="compositionally biased region" description="Low complexity" evidence="1">
    <location>
        <begin position="73"/>
        <end position="96"/>
    </location>
</feature>
<name>A0ABP0AZ28_9PEZI</name>
<dbReference type="Proteomes" id="UP001642405">
    <property type="component" value="Unassembled WGS sequence"/>
</dbReference>
<protein>
    <submittedName>
        <fullName evidence="2">Uncharacterized protein</fullName>
    </submittedName>
</protein>
<gene>
    <name evidence="2" type="ORF">SCUCBS95973_001496</name>
</gene>
<evidence type="ECO:0000313" key="3">
    <source>
        <dbReference type="Proteomes" id="UP001642405"/>
    </source>
</evidence>
<comment type="caution">
    <text evidence="2">The sequence shown here is derived from an EMBL/GenBank/DDBJ whole genome shotgun (WGS) entry which is preliminary data.</text>
</comment>
<evidence type="ECO:0000313" key="2">
    <source>
        <dbReference type="EMBL" id="CAK7212535.1"/>
    </source>
</evidence>
<reference evidence="2 3" key="1">
    <citation type="submission" date="2024-01" db="EMBL/GenBank/DDBJ databases">
        <authorList>
            <person name="Allen C."/>
            <person name="Tagirdzhanova G."/>
        </authorList>
    </citation>
    <scope>NUCLEOTIDE SEQUENCE [LARGE SCALE GENOMIC DNA]</scope>
</reference>
<keyword evidence="3" id="KW-1185">Reference proteome</keyword>